<name>A0ABW7FC40_9BURK</name>
<dbReference type="InterPro" id="IPR050272">
    <property type="entry name" value="Isochorismatase-like_hydrls"/>
</dbReference>
<reference evidence="3 4" key="1">
    <citation type="submission" date="2024-08" db="EMBL/GenBank/DDBJ databases">
        <authorList>
            <person name="Lu H."/>
        </authorList>
    </citation>
    <scope>NUCLEOTIDE SEQUENCE [LARGE SCALE GENOMIC DNA]</scope>
    <source>
        <strain evidence="3 4">LKC17W</strain>
    </source>
</reference>
<dbReference type="SUPFAM" id="SSF52499">
    <property type="entry name" value="Isochorismatase-like hydrolases"/>
    <property type="match status" value="1"/>
</dbReference>
<keyword evidence="1" id="KW-0378">Hydrolase</keyword>
<evidence type="ECO:0000259" key="2">
    <source>
        <dbReference type="Pfam" id="PF00857"/>
    </source>
</evidence>
<dbReference type="RefSeq" id="WP_394394630.1">
    <property type="nucleotide sequence ID" value="NZ_JBIGHW010000001.1"/>
</dbReference>
<evidence type="ECO:0000313" key="4">
    <source>
        <dbReference type="Proteomes" id="UP001606301"/>
    </source>
</evidence>
<dbReference type="EMBL" id="JBIGHW010000001">
    <property type="protein sequence ID" value="MFG6439298.1"/>
    <property type="molecule type" value="Genomic_DNA"/>
</dbReference>
<accession>A0ABW7FC40</accession>
<dbReference type="InterPro" id="IPR000868">
    <property type="entry name" value="Isochorismatase-like_dom"/>
</dbReference>
<feature type="domain" description="Isochorismatase-like" evidence="2">
    <location>
        <begin position="33"/>
        <end position="163"/>
    </location>
</feature>
<keyword evidence="4" id="KW-1185">Reference proteome</keyword>
<dbReference type="Proteomes" id="UP001606301">
    <property type="component" value="Unassembled WGS sequence"/>
</dbReference>
<evidence type="ECO:0000256" key="1">
    <source>
        <dbReference type="ARBA" id="ARBA00022801"/>
    </source>
</evidence>
<sequence>MSSRRHSLLGLLAVLSHPQARAHAAQPRAASGSALLVVDAQVGLLSSVWQAERVAAHLRELVARARAAGAPVLWVQHADAELPYGSDRWQLAPGFVPAPAETVVHKQYNSAFARTDLDARLKALGVSRLVLAGVASNWCIRATAYAAVDRGYHLTLVGDAHSTEAIPVPGGKDVPAEAIITDLNTVFEWLSVPDVRTEVRTSATVAF</sequence>
<organism evidence="3 4">
    <name type="scientific">Pelomonas margarita</name>
    <dbReference type="NCBI Taxonomy" id="3299031"/>
    <lineage>
        <taxon>Bacteria</taxon>
        <taxon>Pseudomonadati</taxon>
        <taxon>Pseudomonadota</taxon>
        <taxon>Betaproteobacteria</taxon>
        <taxon>Burkholderiales</taxon>
        <taxon>Sphaerotilaceae</taxon>
        <taxon>Roseateles</taxon>
    </lineage>
</organism>
<gene>
    <name evidence="3" type="ORF">ACG0Z3_01240</name>
</gene>
<dbReference type="InterPro" id="IPR036380">
    <property type="entry name" value="Isochorismatase-like_sf"/>
</dbReference>
<dbReference type="Pfam" id="PF00857">
    <property type="entry name" value="Isochorismatase"/>
    <property type="match status" value="1"/>
</dbReference>
<protein>
    <submittedName>
        <fullName evidence="3">Isochorismatase family protein</fullName>
    </submittedName>
</protein>
<proteinExistence type="predicted"/>
<dbReference type="PANTHER" id="PTHR43540">
    <property type="entry name" value="PEROXYUREIDOACRYLATE/UREIDOACRYLATE AMIDOHYDROLASE-RELATED"/>
    <property type="match status" value="1"/>
</dbReference>
<comment type="caution">
    <text evidence="3">The sequence shown here is derived from an EMBL/GenBank/DDBJ whole genome shotgun (WGS) entry which is preliminary data.</text>
</comment>
<dbReference type="Gene3D" id="3.40.50.850">
    <property type="entry name" value="Isochorismatase-like"/>
    <property type="match status" value="1"/>
</dbReference>
<evidence type="ECO:0000313" key="3">
    <source>
        <dbReference type="EMBL" id="MFG6439298.1"/>
    </source>
</evidence>